<accession>A0ABW8JNL9</accession>
<dbReference type="Proteomes" id="UP001620460">
    <property type="component" value="Unassembled WGS sequence"/>
</dbReference>
<protein>
    <submittedName>
        <fullName evidence="2">Uncharacterized protein</fullName>
    </submittedName>
</protein>
<dbReference type="EMBL" id="JADIKM010000001">
    <property type="protein sequence ID" value="MFK2902453.1"/>
    <property type="molecule type" value="Genomic_DNA"/>
</dbReference>
<organism evidence="2 3">
    <name type="scientific">Dyella ginsengisoli</name>
    <dbReference type="NCBI Taxonomy" id="363848"/>
    <lineage>
        <taxon>Bacteria</taxon>
        <taxon>Pseudomonadati</taxon>
        <taxon>Pseudomonadota</taxon>
        <taxon>Gammaproteobacteria</taxon>
        <taxon>Lysobacterales</taxon>
        <taxon>Rhodanobacteraceae</taxon>
        <taxon>Dyella</taxon>
    </lineage>
</organism>
<dbReference type="RefSeq" id="WP_404629580.1">
    <property type="nucleotide sequence ID" value="NZ_JADIKM010000001.1"/>
</dbReference>
<reference evidence="2 3" key="1">
    <citation type="submission" date="2020-10" db="EMBL/GenBank/DDBJ databases">
        <title>Phylogeny of dyella-like bacteria.</title>
        <authorList>
            <person name="Fu J."/>
        </authorList>
    </citation>
    <scope>NUCLEOTIDE SEQUENCE [LARGE SCALE GENOMIC DNA]</scope>
    <source>
        <strain evidence="2 3">Gsoil3046</strain>
    </source>
</reference>
<keyword evidence="1" id="KW-0472">Membrane</keyword>
<sequence length="72" mass="7682">MSRRSLPSFPLAHASPFTQWVAAIGLCWLGVGLFALALTPVPAHTLESGWSPTFWLVLAPVSALLGLRLRAG</sequence>
<keyword evidence="3" id="KW-1185">Reference proteome</keyword>
<keyword evidence="1" id="KW-0812">Transmembrane</keyword>
<evidence type="ECO:0000256" key="1">
    <source>
        <dbReference type="SAM" id="Phobius"/>
    </source>
</evidence>
<feature type="transmembrane region" description="Helical" evidence="1">
    <location>
        <begin position="53"/>
        <end position="71"/>
    </location>
</feature>
<keyword evidence="1" id="KW-1133">Transmembrane helix</keyword>
<proteinExistence type="predicted"/>
<gene>
    <name evidence="2" type="ORF">ISP17_00645</name>
</gene>
<evidence type="ECO:0000313" key="2">
    <source>
        <dbReference type="EMBL" id="MFK2902453.1"/>
    </source>
</evidence>
<evidence type="ECO:0000313" key="3">
    <source>
        <dbReference type="Proteomes" id="UP001620460"/>
    </source>
</evidence>
<feature type="transmembrane region" description="Helical" evidence="1">
    <location>
        <begin position="20"/>
        <end position="41"/>
    </location>
</feature>
<name>A0ABW8JNL9_9GAMM</name>
<comment type="caution">
    <text evidence="2">The sequence shown here is derived from an EMBL/GenBank/DDBJ whole genome shotgun (WGS) entry which is preliminary data.</text>
</comment>